<protein>
    <submittedName>
        <fullName evidence="1">Uncharacterized protein</fullName>
    </submittedName>
</protein>
<dbReference type="EMBL" id="AUZY01007062">
    <property type="protein sequence ID" value="EQD51676.1"/>
    <property type="molecule type" value="Genomic_DNA"/>
</dbReference>
<dbReference type="AlphaFoldDB" id="T0ZTU2"/>
<organism evidence="1">
    <name type="scientific">mine drainage metagenome</name>
    <dbReference type="NCBI Taxonomy" id="410659"/>
    <lineage>
        <taxon>unclassified sequences</taxon>
        <taxon>metagenomes</taxon>
        <taxon>ecological metagenomes</taxon>
    </lineage>
</organism>
<reference evidence="1" key="2">
    <citation type="journal article" date="2014" name="ISME J.">
        <title>Microbial stratification in low pH oxic and suboxic macroscopic growths along an acid mine drainage.</title>
        <authorList>
            <person name="Mendez-Garcia C."/>
            <person name="Mesa V."/>
            <person name="Sprenger R.R."/>
            <person name="Richter M."/>
            <person name="Diez M.S."/>
            <person name="Solano J."/>
            <person name="Bargiela R."/>
            <person name="Golyshina O.V."/>
            <person name="Manteca A."/>
            <person name="Ramos J.L."/>
            <person name="Gallego J.R."/>
            <person name="Llorente I."/>
            <person name="Martins Dos Santos V.A."/>
            <person name="Jensen O.N."/>
            <person name="Pelaez A.I."/>
            <person name="Sanchez J."/>
            <person name="Ferrer M."/>
        </authorList>
    </citation>
    <scope>NUCLEOTIDE SEQUENCE</scope>
</reference>
<accession>T0ZTU2</accession>
<sequence length="116" mass="12832">MPKRGDRVAPPSAPGEWQLRFAETAAATGWEALCQQAPGPTRAAYDTLRLRPQTPTNPRRQHRLRGDLGSRLVGGQALEQWQLEVTGAGRVWYAIDPDAKRVWVTRASPGHPPETD</sequence>
<name>T0ZTU2_9ZZZZ</name>
<comment type="caution">
    <text evidence="1">The sequence shown here is derived from an EMBL/GenBank/DDBJ whole genome shotgun (WGS) entry which is preliminary data.</text>
</comment>
<reference evidence="1" key="1">
    <citation type="submission" date="2013-08" db="EMBL/GenBank/DDBJ databases">
        <authorList>
            <person name="Mendez C."/>
            <person name="Richter M."/>
            <person name="Ferrer M."/>
            <person name="Sanchez J."/>
        </authorList>
    </citation>
    <scope>NUCLEOTIDE SEQUENCE</scope>
</reference>
<proteinExistence type="predicted"/>
<gene>
    <name evidence="1" type="ORF">B1B_10928</name>
</gene>
<evidence type="ECO:0000313" key="1">
    <source>
        <dbReference type="EMBL" id="EQD51676.1"/>
    </source>
</evidence>